<dbReference type="SMART" id="SM00827">
    <property type="entry name" value="PKS_AT"/>
    <property type="match status" value="1"/>
</dbReference>
<dbReference type="SUPFAM" id="SSF55048">
    <property type="entry name" value="Probable ACP-binding domain of malonyl-CoA ACP transacylase"/>
    <property type="match status" value="1"/>
</dbReference>
<dbReference type="Pfam" id="PF00550">
    <property type="entry name" value="PP-binding"/>
    <property type="match status" value="1"/>
</dbReference>
<organism evidence="8 9">
    <name type="scientific">Streptomyces coryli</name>
    <dbReference type="NCBI Taxonomy" id="1128680"/>
    <lineage>
        <taxon>Bacteria</taxon>
        <taxon>Bacillati</taxon>
        <taxon>Actinomycetota</taxon>
        <taxon>Actinomycetes</taxon>
        <taxon>Kitasatosporales</taxon>
        <taxon>Streptomycetaceae</taxon>
        <taxon>Streptomyces</taxon>
    </lineage>
</organism>
<dbReference type="InterPro" id="IPR018201">
    <property type="entry name" value="Ketoacyl_synth_AS"/>
</dbReference>
<sequence>MTAATDPGSLVRAAVRARLAEWYGLADADIADDRPFAELGLTSRDAVVLASEIGELLGAALPSTLLWDAPTLRALAELAASAAGEPEPPTAAPAVVDAAAMSASSPSADVAVVGIGCRLPGASGPDAYWRLLSDRGDAVGTLPTGRWEPFTAGASTDELDAVSRHGGFLGDLDAVAGFDAEFFGIAPQEAALMDPQQRLLLEVSREALDHAAIPAGRLGGSRTGVFVGISGNEYAQVTTAELGRIDAWTPPGAALSIAANRLSYALDLRGPSLALDTACSSSLVAVHHAVRSLASGESDAALAGGVNLLLSPAITLGFQRAGALAPDGRCKAFDASADGMVRGEGCAVVVLKRLADAERDGDRILAVIRASAVNSDGRSNGLLAPNASAQRALLQEAYAKGVGPSDVDYVEAHGTGTPLGDPIEAGALGRVLGPGRDADRPLLLGCAKSNLGHLEAAAGIAGLIKTVLALHHDEIPPHLHFTRPSPHIDFDALALRVVTDSEPWPRYSGTATAGVSAFGFGGTNAHVVLTEYRAGSGRVPAQRGPGAQGSRNSRHARTPAIALLDAPSPARLRADAADLGRRLAAPGPLRRARPQDVARTLAGRIGRGRHGAAVVTRDAAELAEAFSHLAEGRPHPAVLTASVGRVPQGSGPVWVFSGYGSQWPGMARRLLQDEPAFAAELDRLEPLLQRHAGLSLRAHLDPEADLTRPSVVQPVLYGIQVGLAALWRSYGVQPAAVIGHSMGEIAAAVAAGVLTTESGALIVGARSRLLDGLQGGAMAVVGRSEPQVRALLPEESSVHVAVHASPEQCVVTGAAEEIEALVARVTEDGGLARALPAKGAGHSPQIDPLLAPLTEELGEIQHTAPACGFYTTVRDDPRTAGPFDAAYWAANLRRPVRFSQAVTAAAEDGHRVFVEISPHPTQLHPLAETLTAAGAGDDSLVLPTLRRGGDDAFAFRSNLATLVLTGTRIDPRTLHPDGRITDLPLPRWHHRRYWATDDPPQP</sequence>
<dbReference type="Gene3D" id="3.40.366.10">
    <property type="entry name" value="Malonyl-Coenzyme A Acyl Carrier Protein, domain 2"/>
    <property type="match status" value="1"/>
</dbReference>
<gene>
    <name evidence="8" type="ORF">G5C51_39870</name>
</gene>
<comment type="caution">
    <text evidence="8">The sequence shown here is derived from an EMBL/GenBank/DDBJ whole genome shotgun (WGS) entry which is preliminary data.</text>
</comment>
<dbReference type="InterPro" id="IPR014043">
    <property type="entry name" value="Acyl_transferase_dom"/>
</dbReference>
<dbReference type="GO" id="GO:0033068">
    <property type="term" value="P:macrolide biosynthetic process"/>
    <property type="evidence" value="ECO:0007669"/>
    <property type="project" value="UniProtKB-ARBA"/>
</dbReference>
<dbReference type="AlphaFoldDB" id="A0A6G4UCY8"/>
<dbReference type="GO" id="GO:0004312">
    <property type="term" value="F:fatty acid synthase activity"/>
    <property type="evidence" value="ECO:0007669"/>
    <property type="project" value="TreeGrafter"/>
</dbReference>
<dbReference type="Pfam" id="PF16197">
    <property type="entry name" value="KAsynt_C_assoc"/>
    <property type="match status" value="1"/>
</dbReference>
<dbReference type="Pfam" id="PF02801">
    <property type="entry name" value="Ketoacyl-synt_C"/>
    <property type="match status" value="1"/>
</dbReference>
<dbReference type="FunFam" id="3.40.47.10:FF:000019">
    <property type="entry name" value="Polyketide synthase type I"/>
    <property type="match status" value="1"/>
</dbReference>
<keyword evidence="1" id="KW-0596">Phosphopantetheine</keyword>
<dbReference type="Pfam" id="PF00698">
    <property type="entry name" value="Acyl_transf_1"/>
    <property type="match status" value="1"/>
</dbReference>
<keyword evidence="2" id="KW-0597">Phosphoprotein</keyword>
<reference evidence="8 9" key="1">
    <citation type="submission" date="2020-02" db="EMBL/GenBank/DDBJ databases">
        <title>Whole-genome analyses of novel actinobacteria.</title>
        <authorList>
            <person name="Sahin N."/>
        </authorList>
    </citation>
    <scope>NUCLEOTIDE SEQUENCE [LARGE SCALE GENOMIC DNA]</scope>
    <source>
        <strain evidence="8 9">A7024</strain>
    </source>
</reference>
<feature type="non-terminal residue" evidence="8">
    <location>
        <position position="1002"/>
    </location>
</feature>
<protein>
    <submittedName>
        <fullName evidence="8">Acyltransferase domain-containing protein</fullName>
    </submittedName>
</protein>
<dbReference type="GO" id="GO:0071770">
    <property type="term" value="P:DIM/DIP cell wall layer assembly"/>
    <property type="evidence" value="ECO:0007669"/>
    <property type="project" value="TreeGrafter"/>
</dbReference>
<dbReference type="Gene3D" id="3.40.47.10">
    <property type="match status" value="1"/>
</dbReference>
<name>A0A6G4UCY8_9ACTN</name>
<dbReference type="GO" id="GO:0006633">
    <property type="term" value="P:fatty acid biosynthetic process"/>
    <property type="evidence" value="ECO:0007669"/>
    <property type="project" value="InterPro"/>
</dbReference>
<dbReference type="SMART" id="SM00825">
    <property type="entry name" value="PKS_KS"/>
    <property type="match status" value="1"/>
</dbReference>
<dbReference type="Proteomes" id="UP000481583">
    <property type="component" value="Unassembled WGS sequence"/>
</dbReference>
<dbReference type="SMART" id="SM00823">
    <property type="entry name" value="PKS_PP"/>
    <property type="match status" value="1"/>
</dbReference>
<dbReference type="PROSITE" id="PS52004">
    <property type="entry name" value="KS3_2"/>
    <property type="match status" value="1"/>
</dbReference>
<dbReference type="InterPro" id="IPR009081">
    <property type="entry name" value="PP-bd_ACP"/>
</dbReference>
<dbReference type="Gene3D" id="3.30.70.3290">
    <property type="match status" value="1"/>
</dbReference>
<dbReference type="InterPro" id="IPR016036">
    <property type="entry name" value="Malonyl_transacylase_ACP-bd"/>
</dbReference>
<dbReference type="SUPFAM" id="SSF47336">
    <property type="entry name" value="ACP-like"/>
    <property type="match status" value="1"/>
</dbReference>
<evidence type="ECO:0000256" key="3">
    <source>
        <dbReference type="ARBA" id="ARBA00022679"/>
    </source>
</evidence>
<keyword evidence="9" id="KW-1185">Reference proteome</keyword>
<dbReference type="InterPro" id="IPR014031">
    <property type="entry name" value="Ketoacyl_synth_C"/>
</dbReference>
<dbReference type="InterPro" id="IPR016035">
    <property type="entry name" value="Acyl_Trfase/lysoPLipase"/>
</dbReference>
<dbReference type="InterPro" id="IPR020841">
    <property type="entry name" value="PKS_Beta-ketoAc_synthase_dom"/>
</dbReference>
<dbReference type="PANTHER" id="PTHR43775">
    <property type="entry name" value="FATTY ACID SYNTHASE"/>
    <property type="match status" value="1"/>
</dbReference>
<dbReference type="GO" id="GO:0031177">
    <property type="term" value="F:phosphopantetheine binding"/>
    <property type="evidence" value="ECO:0007669"/>
    <property type="project" value="InterPro"/>
</dbReference>
<feature type="domain" description="Ketosynthase family 3 (KS3)" evidence="7">
    <location>
        <begin position="107"/>
        <end position="531"/>
    </location>
</feature>
<evidence type="ECO:0000256" key="4">
    <source>
        <dbReference type="ARBA" id="ARBA00023194"/>
    </source>
</evidence>
<evidence type="ECO:0000259" key="7">
    <source>
        <dbReference type="PROSITE" id="PS52004"/>
    </source>
</evidence>
<evidence type="ECO:0000259" key="6">
    <source>
        <dbReference type="PROSITE" id="PS50075"/>
    </source>
</evidence>
<dbReference type="Pfam" id="PF00109">
    <property type="entry name" value="ketoacyl-synt"/>
    <property type="match status" value="1"/>
</dbReference>
<evidence type="ECO:0000256" key="2">
    <source>
        <dbReference type="ARBA" id="ARBA00022553"/>
    </source>
</evidence>
<dbReference type="InterPro" id="IPR020806">
    <property type="entry name" value="PKS_PP-bd"/>
</dbReference>
<dbReference type="InterPro" id="IPR036736">
    <property type="entry name" value="ACP-like_sf"/>
</dbReference>
<dbReference type="CDD" id="cd00833">
    <property type="entry name" value="PKS"/>
    <property type="match status" value="1"/>
</dbReference>
<dbReference type="Gene3D" id="1.10.1200.10">
    <property type="entry name" value="ACP-like"/>
    <property type="match status" value="1"/>
</dbReference>
<dbReference type="InterPro" id="IPR014030">
    <property type="entry name" value="Ketoacyl_synth_N"/>
</dbReference>
<dbReference type="RefSeq" id="WP_165245495.1">
    <property type="nucleotide sequence ID" value="NZ_JAAKZV010000390.1"/>
</dbReference>
<keyword evidence="5 8" id="KW-0012">Acyltransferase</keyword>
<keyword evidence="3 8" id="KW-0808">Transferase</keyword>
<evidence type="ECO:0000256" key="5">
    <source>
        <dbReference type="ARBA" id="ARBA00023315"/>
    </source>
</evidence>
<feature type="domain" description="Carrier" evidence="6">
    <location>
        <begin position="9"/>
        <end position="83"/>
    </location>
</feature>
<dbReference type="SUPFAM" id="SSF52151">
    <property type="entry name" value="FabD/lysophospholipase-like"/>
    <property type="match status" value="1"/>
</dbReference>
<dbReference type="GO" id="GO:0005737">
    <property type="term" value="C:cytoplasm"/>
    <property type="evidence" value="ECO:0007669"/>
    <property type="project" value="TreeGrafter"/>
</dbReference>
<dbReference type="PROSITE" id="PS50075">
    <property type="entry name" value="CARRIER"/>
    <property type="match status" value="1"/>
</dbReference>
<proteinExistence type="predicted"/>
<dbReference type="SUPFAM" id="SSF53901">
    <property type="entry name" value="Thiolase-like"/>
    <property type="match status" value="1"/>
</dbReference>
<dbReference type="GO" id="GO:0004315">
    <property type="term" value="F:3-oxoacyl-[acyl-carrier-protein] synthase activity"/>
    <property type="evidence" value="ECO:0007669"/>
    <property type="project" value="InterPro"/>
</dbReference>
<dbReference type="EMBL" id="JAAKZV010000390">
    <property type="protein sequence ID" value="NGN70034.1"/>
    <property type="molecule type" value="Genomic_DNA"/>
</dbReference>
<dbReference type="SMART" id="SM01294">
    <property type="entry name" value="PKS_PP_betabranch"/>
    <property type="match status" value="1"/>
</dbReference>
<dbReference type="GO" id="GO:0005886">
    <property type="term" value="C:plasma membrane"/>
    <property type="evidence" value="ECO:0007669"/>
    <property type="project" value="TreeGrafter"/>
</dbReference>
<dbReference type="PANTHER" id="PTHR43775:SF37">
    <property type="entry name" value="SI:DKEY-61P9.11"/>
    <property type="match status" value="1"/>
</dbReference>
<evidence type="ECO:0000313" key="9">
    <source>
        <dbReference type="Proteomes" id="UP000481583"/>
    </source>
</evidence>
<evidence type="ECO:0000313" key="8">
    <source>
        <dbReference type="EMBL" id="NGN70034.1"/>
    </source>
</evidence>
<accession>A0A6G4UCY8</accession>
<keyword evidence="4" id="KW-0045">Antibiotic biosynthesis</keyword>
<dbReference type="InterPro" id="IPR016039">
    <property type="entry name" value="Thiolase-like"/>
</dbReference>
<evidence type="ECO:0000256" key="1">
    <source>
        <dbReference type="ARBA" id="ARBA00022450"/>
    </source>
</evidence>
<dbReference type="InterPro" id="IPR001227">
    <property type="entry name" value="Ac_transferase_dom_sf"/>
</dbReference>
<dbReference type="PROSITE" id="PS00606">
    <property type="entry name" value="KS3_1"/>
    <property type="match status" value="1"/>
</dbReference>
<dbReference type="InterPro" id="IPR050091">
    <property type="entry name" value="PKS_NRPS_Biosynth_Enz"/>
</dbReference>
<dbReference type="InterPro" id="IPR032821">
    <property type="entry name" value="PKS_assoc"/>
</dbReference>